<dbReference type="EMBL" id="CP003557">
    <property type="protein sequence ID" value="AFN73747.1"/>
    <property type="molecule type" value="Genomic_DNA"/>
</dbReference>
<feature type="domain" description="Glycoside hydrolase family 5" evidence="5">
    <location>
        <begin position="59"/>
        <end position="321"/>
    </location>
</feature>
<evidence type="ECO:0000313" key="7">
    <source>
        <dbReference type="Proteomes" id="UP000009011"/>
    </source>
</evidence>
<keyword evidence="2 3" id="KW-0326">Glycosidase</keyword>
<dbReference type="PANTHER" id="PTHR34142:SF1">
    <property type="entry name" value="GLYCOSIDE HYDROLASE FAMILY 5 DOMAIN-CONTAINING PROTEIN"/>
    <property type="match status" value="1"/>
</dbReference>
<evidence type="ECO:0000256" key="1">
    <source>
        <dbReference type="ARBA" id="ARBA00022801"/>
    </source>
</evidence>
<feature type="signal peptide" evidence="4">
    <location>
        <begin position="1"/>
        <end position="22"/>
    </location>
</feature>
<dbReference type="SUPFAM" id="SSF51445">
    <property type="entry name" value="(Trans)glycosidases"/>
    <property type="match status" value="1"/>
</dbReference>
<dbReference type="PATRIC" id="fig|1191523.3.peg.525"/>
<dbReference type="eggNOG" id="COG2730">
    <property type="taxonomic scope" value="Bacteria"/>
</dbReference>
<dbReference type="STRING" id="1191523.MROS_0504"/>
<dbReference type="RefSeq" id="WP_014855184.1">
    <property type="nucleotide sequence ID" value="NC_018178.1"/>
</dbReference>
<dbReference type="OrthoDB" id="9800955at2"/>
<dbReference type="GO" id="GO:0009251">
    <property type="term" value="P:glucan catabolic process"/>
    <property type="evidence" value="ECO:0007669"/>
    <property type="project" value="TreeGrafter"/>
</dbReference>
<dbReference type="PANTHER" id="PTHR34142">
    <property type="entry name" value="ENDO-BETA-1,4-GLUCANASE A"/>
    <property type="match status" value="1"/>
</dbReference>
<dbReference type="GO" id="GO:0004553">
    <property type="term" value="F:hydrolase activity, hydrolyzing O-glycosyl compounds"/>
    <property type="evidence" value="ECO:0007669"/>
    <property type="project" value="InterPro"/>
</dbReference>
<protein>
    <submittedName>
        <fullName evidence="6">Glycoside hydrolase family protein</fullName>
    </submittedName>
</protein>
<comment type="similarity">
    <text evidence="3">Belongs to the glycosyl hydrolase 5 (cellulase A) family.</text>
</comment>
<dbReference type="HOGENOM" id="CLU_012932_3_0_10"/>
<name>I6YT63_MELRP</name>
<dbReference type="Gene3D" id="3.20.20.80">
    <property type="entry name" value="Glycosidases"/>
    <property type="match status" value="1"/>
</dbReference>
<keyword evidence="4" id="KW-0732">Signal</keyword>
<keyword evidence="1 3" id="KW-0378">Hydrolase</keyword>
<evidence type="ECO:0000259" key="5">
    <source>
        <dbReference type="Pfam" id="PF00150"/>
    </source>
</evidence>
<dbReference type="KEGG" id="mro:MROS_0504"/>
<evidence type="ECO:0000256" key="4">
    <source>
        <dbReference type="SAM" id="SignalP"/>
    </source>
</evidence>
<evidence type="ECO:0000313" key="6">
    <source>
        <dbReference type="EMBL" id="AFN73747.1"/>
    </source>
</evidence>
<accession>I6YT63</accession>
<dbReference type="Pfam" id="PF00150">
    <property type="entry name" value="Cellulase"/>
    <property type="match status" value="1"/>
</dbReference>
<dbReference type="Proteomes" id="UP000009011">
    <property type="component" value="Chromosome"/>
</dbReference>
<evidence type="ECO:0000256" key="2">
    <source>
        <dbReference type="ARBA" id="ARBA00023295"/>
    </source>
</evidence>
<dbReference type="InterPro" id="IPR001547">
    <property type="entry name" value="Glyco_hydro_5"/>
</dbReference>
<keyword evidence="7" id="KW-1185">Reference proteome</keyword>
<gene>
    <name evidence="6" type="ordered locus">MROS_0504</name>
</gene>
<proteinExistence type="inferred from homology"/>
<reference evidence="6 7" key="1">
    <citation type="journal article" date="2013" name="PLoS ONE">
        <title>Genomic analysis of Melioribacter roseus, facultatively anaerobic organotrophic bacterium representing a novel deep lineage within Bacteriodetes/Chlorobi group.</title>
        <authorList>
            <person name="Kadnikov V.V."/>
            <person name="Mardanov A.V."/>
            <person name="Podosokorskaya O.A."/>
            <person name="Gavrilov S.N."/>
            <person name="Kublanov I.V."/>
            <person name="Beletsky A.V."/>
            <person name="Bonch-Osmolovskaya E.A."/>
            <person name="Ravin N.V."/>
        </authorList>
    </citation>
    <scope>NUCLEOTIDE SEQUENCE [LARGE SCALE GENOMIC DNA]</scope>
    <source>
        <strain evidence="7">JCM 17771 / P3M-2</strain>
    </source>
</reference>
<evidence type="ECO:0000256" key="3">
    <source>
        <dbReference type="RuleBase" id="RU361153"/>
    </source>
</evidence>
<sequence>MKNIIKLIVLFLFASRINFTNAQETKYHAWWHDSYLRETFESPNEKKLPLIKVMGNRFVDENGDTVLFRGVSISDPDKIENQGHWNKKHFEKVKELGTMIVRVPVHPIAWRERGAENYLKLLDQAVEWCTELGMYIIIDWHTIGNLGMELFQDPMYETTKKETFEFWRTIAKRYAGNNTVAFYELFNEPTLYFNQLGSMSWTEWRELNEKMITLIRAYDNETIPLVAGFDWAYDLTPLLIEPVKAENIAYVTHPYPHKRTKPWEPKWEENFGFAAQKYPIIATEIGFTMGDESVDSNGEYGEAIVNYLESKGISWVWWVFDPEWHPKMFESWDTYKLTDSGKFYKAVMEGKK</sequence>
<organism evidence="6 7">
    <name type="scientific">Melioribacter roseus (strain DSM 23840 / JCM 17771 / VKM B-2668 / P3M-2)</name>
    <dbReference type="NCBI Taxonomy" id="1191523"/>
    <lineage>
        <taxon>Bacteria</taxon>
        <taxon>Pseudomonadati</taxon>
        <taxon>Ignavibacteriota</taxon>
        <taxon>Ignavibacteria</taxon>
        <taxon>Ignavibacteriales</taxon>
        <taxon>Melioribacteraceae</taxon>
        <taxon>Melioribacter</taxon>
    </lineage>
</organism>
<dbReference type="AlphaFoldDB" id="I6YT63"/>
<dbReference type="InterPro" id="IPR017853">
    <property type="entry name" value="GH"/>
</dbReference>
<feature type="chain" id="PRO_5003706591" evidence="4">
    <location>
        <begin position="23"/>
        <end position="352"/>
    </location>
</feature>